<protein>
    <submittedName>
        <fullName evidence="6">Flagellar motor protein MotB</fullName>
    </submittedName>
</protein>
<keyword evidence="2 4" id="KW-0472">Membrane</keyword>
<dbReference type="InterPro" id="IPR006664">
    <property type="entry name" value="OMP_bac"/>
</dbReference>
<evidence type="ECO:0000256" key="4">
    <source>
        <dbReference type="PROSITE-ProRule" id="PRU00473"/>
    </source>
</evidence>
<dbReference type="Proteomes" id="UP000036406">
    <property type="component" value="Chromosome"/>
</dbReference>
<reference evidence="6 7" key="1">
    <citation type="submission" date="2015-05" db="EMBL/GenBank/DDBJ databases">
        <title>Complete genome of Marinobacter psychrophilus strain 20041T isolated from sea-ice of the Canadian Basin.</title>
        <authorList>
            <person name="Song L."/>
            <person name="Ren L."/>
            <person name="Yu Y."/>
            <person name="Wang X."/>
        </authorList>
    </citation>
    <scope>NUCLEOTIDE SEQUENCE [LARGE SCALE GENOMIC DNA]</scope>
    <source>
        <strain evidence="6 7">20041</strain>
    </source>
</reference>
<dbReference type="Gene3D" id="3.30.1330.60">
    <property type="entry name" value="OmpA-like domain"/>
    <property type="match status" value="1"/>
</dbReference>
<evidence type="ECO:0000256" key="2">
    <source>
        <dbReference type="ARBA" id="ARBA00023136"/>
    </source>
</evidence>
<sequence length="147" mass="16446">MTVLVLDSPELLARATLAEGFQPDSCAESNKPRQLKFHYGYNKHQLSAADMDMLTLHGHYLRRNVHLHVCVHGHSDAFGTADYGHFLSRLRASAVVRFLIEEGVEEQRLKVVGWGSDRPLATRADHAANRRVELEYVQHSVSSALSG</sequence>
<evidence type="ECO:0000256" key="1">
    <source>
        <dbReference type="ARBA" id="ARBA00004442"/>
    </source>
</evidence>
<dbReference type="KEGG" id="mpq:ABA45_17090"/>
<organism evidence="6 7">
    <name type="scientific">Marinobacter psychrophilus</name>
    <dbReference type="NCBI Taxonomy" id="330734"/>
    <lineage>
        <taxon>Bacteria</taxon>
        <taxon>Pseudomonadati</taxon>
        <taxon>Pseudomonadota</taxon>
        <taxon>Gammaproteobacteria</taxon>
        <taxon>Pseudomonadales</taxon>
        <taxon>Marinobacteraceae</taxon>
        <taxon>Marinobacter</taxon>
    </lineage>
</organism>
<evidence type="ECO:0000259" key="5">
    <source>
        <dbReference type="PROSITE" id="PS51123"/>
    </source>
</evidence>
<dbReference type="RefSeq" id="WP_048388171.1">
    <property type="nucleotide sequence ID" value="NZ_CP011494.1"/>
</dbReference>
<dbReference type="PATRIC" id="fig|330734.3.peg.3589"/>
<name>A0A0H4I4I2_9GAMM</name>
<evidence type="ECO:0000313" key="6">
    <source>
        <dbReference type="EMBL" id="AKO53939.1"/>
    </source>
</evidence>
<proteinExistence type="predicted"/>
<dbReference type="PANTHER" id="PTHR30329:SF21">
    <property type="entry name" value="LIPOPROTEIN YIAD-RELATED"/>
    <property type="match status" value="1"/>
</dbReference>
<dbReference type="STRING" id="330734.ABA45_17090"/>
<dbReference type="PRINTS" id="PR01021">
    <property type="entry name" value="OMPADOMAIN"/>
</dbReference>
<feature type="domain" description="OmpA-like" evidence="5">
    <location>
        <begin position="26"/>
        <end position="140"/>
    </location>
</feature>
<dbReference type="SUPFAM" id="SSF103088">
    <property type="entry name" value="OmpA-like"/>
    <property type="match status" value="1"/>
</dbReference>
<evidence type="ECO:0000313" key="7">
    <source>
        <dbReference type="Proteomes" id="UP000036406"/>
    </source>
</evidence>
<dbReference type="GO" id="GO:0009279">
    <property type="term" value="C:cell outer membrane"/>
    <property type="evidence" value="ECO:0007669"/>
    <property type="project" value="UniProtKB-SubCell"/>
</dbReference>
<keyword evidence="6" id="KW-0969">Cilium</keyword>
<keyword evidence="3" id="KW-0998">Cell outer membrane</keyword>
<dbReference type="PROSITE" id="PS51123">
    <property type="entry name" value="OMPA_2"/>
    <property type="match status" value="1"/>
</dbReference>
<dbReference type="Pfam" id="PF00691">
    <property type="entry name" value="OmpA"/>
    <property type="match status" value="1"/>
</dbReference>
<dbReference type="InterPro" id="IPR036737">
    <property type="entry name" value="OmpA-like_sf"/>
</dbReference>
<dbReference type="InterPro" id="IPR006665">
    <property type="entry name" value="OmpA-like"/>
</dbReference>
<keyword evidence="7" id="KW-1185">Reference proteome</keyword>
<dbReference type="CDD" id="cd07185">
    <property type="entry name" value="OmpA_C-like"/>
    <property type="match status" value="1"/>
</dbReference>
<dbReference type="EMBL" id="CP011494">
    <property type="protein sequence ID" value="AKO53939.1"/>
    <property type="molecule type" value="Genomic_DNA"/>
</dbReference>
<comment type="subcellular location">
    <subcellularLocation>
        <location evidence="1">Cell outer membrane</location>
    </subcellularLocation>
</comment>
<evidence type="ECO:0000256" key="3">
    <source>
        <dbReference type="ARBA" id="ARBA00023237"/>
    </source>
</evidence>
<gene>
    <name evidence="6" type="ORF">ABA45_17090</name>
</gene>
<keyword evidence="6" id="KW-0282">Flagellum</keyword>
<keyword evidence="6" id="KW-0966">Cell projection</keyword>
<accession>A0A0H4I4I2</accession>
<dbReference type="InterPro" id="IPR050330">
    <property type="entry name" value="Bact_OuterMem_StrucFunc"/>
</dbReference>
<dbReference type="AlphaFoldDB" id="A0A0H4I4I2"/>
<dbReference type="PANTHER" id="PTHR30329">
    <property type="entry name" value="STATOR ELEMENT OF FLAGELLAR MOTOR COMPLEX"/>
    <property type="match status" value="1"/>
</dbReference>